<protein>
    <submittedName>
        <fullName evidence="1">Transposon TX1 uncharacterized 149 kDa protein</fullName>
    </submittedName>
</protein>
<sequence>MDTGMVSVVAPYQSALAALAALDRVTAHGTQVRSRVRWVEEGELSTAYFFRLEKKRGVDRWIPALRTSGGSIVSSPEDLCVTLNSFYSDLFSAAPTDPLAQASLLSNLSFSLSLDQARECDGLLTAYECFEALKGMAKNKAPGVHDGFLAEFYLRGVITLTFKKGDHLDPRNWRPITLLNVDYKIASRAIAGRLLKGCPLSLLLYVLFSEVLAANIRANPRISGLSLPGYPPLSPISQYADDTSLVLSSDKAIKAVFEFYAPFELASSAKLNQGKSKGLWLGQWVGPTDPPVDLDWSPSKLKILGVFVGHGNLEEANWRPHIDAVDRVLKSRRSRSLSFRGKALVISTLTLARVWYVASLVHMPVWAGRELSCLVFYFFWSGKRELVARSAVIQPPLFGGFSVVDVRYKVWALLGQWVWRLASSPSDWYSFFSFWGHSPFGEPPPVVFPRPFSFDPRVLPPFYHFLVLAWRGINGSFSMSKNCLIFGSSCPLVCTPVTDMSKTSCCLYLLFDCYLTD</sequence>
<evidence type="ECO:0000313" key="1">
    <source>
        <dbReference type="EMBL" id="PFX21992.1"/>
    </source>
</evidence>
<dbReference type="PANTHER" id="PTHR19446">
    <property type="entry name" value="REVERSE TRANSCRIPTASES"/>
    <property type="match status" value="1"/>
</dbReference>
<dbReference type="Proteomes" id="UP000225706">
    <property type="component" value="Unassembled WGS sequence"/>
</dbReference>
<dbReference type="EMBL" id="LSMT01000255">
    <property type="protein sequence ID" value="PFX21992.1"/>
    <property type="molecule type" value="Genomic_DNA"/>
</dbReference>
<reference evidence="2" key="1">
    <citation type="journal article" date="2017" name="bioRxiv">
        <title>Comparative analysis of the genomes of Stylophora pistillata and Acropora digitifera provides evidence for extensive differences between species of corals.</title>
        <authorList>
            <person name="Voolstra C.R."/>
            <person name="Li Y."/>
            <person name="Liew Y.J."/>
            <person name="Baumgarten S."/>
            <person name="Zoccola D."/>
            <person name="Flot J.-F."/>
            <person name="Tambutte S."/>
            <person name="Allemand D."/>
            <person name="Aranda M."/>
        </authorList>
    </citation>
    <scope>NUCLEOTIDE SEQUENCE [LARGE SCALE GENOMIC DNA]</scope>
</reference>
<evidence type="ECO:0000313" key="2">
    <source>
        <dbReference type="Proteomes" id="UP000225706"/>
    </source>
</evidence>
<organism evidence="1 2">
    <name type="scientific">Stylophora pistillata</name>
    <name type="common">Smooth cauliflower coral</name>
    <dbReference type="NCBI Taxonomy" id="50429"/>
    <lineage>
        <taxon>Eukaryota</taxon>
        <taxon>Metazoa</taxon>
        <taxon>Cnidaria</taxon>
        <taxon>Anthozoa</taxon>
        <taxon>Hexacorallia</taxon>
        <taxon>Scleractinia</taxon>
        <taxon>Astrocoeniina</taxon>
        <taxon>Pocilloporidae</taxon>
        <taxon>Stylophora</taxon>
    </lineage>
</organism>
<dbReference type="AlphaFoldDB" id="A0A2B4S0F9"/>
<accession>A0A2B4S0F9</accession>
<dbReference type="OrthoDB" id="5961101at2759"/>
<keyword evidence="2" id="KW-1185">Reference proteome</keyword>
<gene>
    <name evidence="1" type="ORF">AWC38_SpisGene13478</name>
</gene>
<name>A0A2B4S0F9_STYPI</name>
<proteinExistence type="predicted"/>
<comment type="caution">
    <text evidence="1">The sequence shown here is derived from an EMBL/GenBank/DDBJ whole genome shotgun (WGS) entry which is preliminary data.</text>
</comment>